<keyword evidence="5" id="KW-1185">Reference proteome</keyword>
<dbReference type="Gene3D" id="3.40.630.30">
    <property type="match status" value="1"/>
</dbReference>
<organism evidence="4 5">
    <name type="scientific">Heliomicrobium undosum</name>
    <dbReference type="NCBI Taxonomy" id="121734"/>
    <lineage>
        <taxon>Bacteria</taxon>
        <taxon>Bacillati</taxon>
        <taxon>Bacillota</taxon>
        <taxon>Clostridia</taxon>
        <taxon>Eubacteriales</taxon>
        <taxon>Heliobacteriaceae</taxon>
        <taxon>Heliomicrobium</taxon>
    </lineage>
</organism>
<keyword evidence="1 4" id="KW-0808">Transferase</keyword>
<gene>
    <name evidence="4" type="ORF">GTO91_14535</name>
</gene>
<dbReference type="InterPro" id="IPR016181">
    <property type="entry name" value="Acyl_CoA_acyltransferase"/>
</dbReference>
<dbReference type="Pfam" id="PF00583">
    <property type="entry name" value="Acetyltransf_1"/>
    <property type="match status" value="1"/>
</dbReference>
<evidence type="ECO:0000313" key="5">
    <source>
        <dbReference type="Proteomes" id="UP000463470"/>
    </source>
</evidence>
<dbReference type="OrthoDB" id="9794197at2"/>
<evidence type="ECO:0000256" key="2">
    <source>
        <dbReference type="ARBA" id="ARBA00023315"/>
    </source>
</evidence>
<dbReference type="Proteomes" id="UP000463470">
    <property type="component" value="Unassembled WGS sequence"/>
</dbReference>
<name>A0A845L3S3_9FIRM</name>
<dbReference type="EMBL" id="WXEY01000021">
    <property type="protein sequence ID" value="MZP30933.1"/>
    <property type="molecule type" value="Genomic_DNA"/>
</dbReference>
<dbReference type="InterPro" id="IPR000182">
    <property type="entry name" value="GNAT_dom"/>
</dbReference>
<feature type="domain" description="N-acetyltransferase" evidence="3">
    <location>
        <begin position="1"/>
        <end position="149"/>
    </location>
</feature>
<sequence length="149" mass="16858">MKIRMGTRKDIPALAKLISSLAPWADYGINDERAKKILLNMPDKIYVAEKEGELAGFITVRRNGMGEFGAYLRMSAVKESFQKQGSGKALLEHAIRVVKPYARSVFCVCHVENKEACAFVEAFGFSQVGIMQDLYQKGYDEVLYRKQLR</sequence>
<dbReference type="CDD" id="cd04301">
    <property type="entry name" value="NAT_SF"/>
    <property type="match status" value="1"/>
</dbReference>
<dbReference type="GO" id="GO:0016747">
    <property type="term" value="F:acyltransferase activity, transferring groups other than amino-acyl groups"/>
    <property type="evidence" value="ECO:0007669"/>
    <property type="project" value="InterPro"/>
</dbReference>
<proteinExistence type="predicted"/>
<dbReference type="PANTHER" id="PTHR43800:SF1">
    <property type="entry name" value="PEPTIDYL-LYSINE N-ACETYLTRANSFERASE YJAB"/>
    <property type="match status" value="1"/>
</dbReference>
<dbReference type="PROSITE" id="PS51186">
    <property type="entry name" value="GNAT"/>
    <property type="match status" value="1"/>
</dbReference>
<evidence type="ECO:0000313" key="4">
    <source>
        <dbReference type="EMBL" id="MZP30933.1"/>
    </source>
</evidence>
<evidence type="ECO:0000256" key="1">
    <source>
        <dbReference type="ARBA" id="ARBA00022679"/>
    </source>
</evidence>
<dbReference type="AlphaFoldDB" id="A0A845L3S3"/>
<reference evidence="4 5" key="1">
    <citation type="submission" date="2020-01" db="EMBL/GenBank/DDBJ databases">
        <title>Whole-genome sequence of Heliobacterium undosum DSM 13378.</title>
        <authorList>
            <person name="Kyndt J.A."/>
            <person name="Meyer T.E."/>
        </authorList>
    </citation>
    <scope>NUCLEOTIDE SEQUENCE [LARGE SCALE GENOMIC DNA]</scope>
    <source>
        <strain evidence="4 5">DSM 13378</strain>
    </source>
</reference>
<keyword evidence="2" id="KW-0012">Acyltransferase</keyword>
<accession>A0A845L3S3</accession>
<comment type="caution">
    <text evidence="4">The sequence shown here is derived from an EMBL/GenBank/DDBJ whole genome shotgun (WGS) entry which is preliminary data.</text>
</comment>
<evidence type="ECO:0000259" key="3">
    <source>
        <dbReference type="PROSITE" id="PS51186"/>
    </source>
</evidence>
<protein>
    <submittedName>
        <fullName evidence="4">GNAT family N-acetyltransferase</fullName>
    </submittedName>
</protein>
<dbReference type="RefSeq" id="WP_161259452.1">
    <property type="nucleotide sequence ID" value="NZ_WXEY01000021.1"/>
</dbReference>
<dbReference type="PANTHER" id="PTHR43800">
    <property type="entry name" value="PEPTIDYL-LYSINE N-ACETYLTRANSFERASE YJAB"/>
    <property type="match status" value="1"/>
</dbReference>
<dbReference type="SUPFAM" id="SSF55729">
    <property type="entry name" value="Acyl-CoA N-acyltransferases (Nat)"/>
    <property type="match status" value="1"/>
</dbReference>